<dbReference type="Proteomes" id="UP001142810">
    <property type="component" value="Unassembled WGS sequence"/>
</dbReference>
<dbReference type="RefSeq" id="WP_265615842.1">
    <property type="nucleotide sequence ID" value="NZ_JAPFRD010000002.1"/>
</dbReference>
<keyword evidence="2" id="KW-1185">Reference proteome</keyword>
<comment type="caution">
    <text evidence="1">The sequence shown here is derived from an EMBL/GenBank/DDBJ whole genome shotgun (WGS) entry which is preliminary data.</text>
</comment>
<protein>
    <submittedName>
        <fullName evidence="1">Uncharacterized protein</fullName>
    </submittedName>
</protein>
<evidence type="ECO:0000313" key="2">
    <source>
        <dbReference type="Proteomes" id="UP001142810"/>
    </source>
</evidence>
<gene>
    <name evidence="1" type="ORF">OPS25_01320</name>
</gene>
<evidence type="ECO:0000313" key="1">
    <source>
        <dbReference type="EMBL" id="MCW8107142.1"/>
    </source>
</evidence>
<reference evidence="1" key="1">
    <citation type="submission" date="2022-11" db="EMBL/GenBank/DDBJ databases">
        <title>Alteromonas sp. nov., isolated from sea water of the Qingdao.</title>
        <authorList>
            <person name="Wang Q."/>
        </authorList>
    </citation>
    <scope>NUCLEOTIDE SEQUENCE</scope>
    <source>
        <strain evidence="1">ASW11-7</strain>
    </source>
</reference>
<accession>A0ABT3P2Z0</accession>
<organism evidence="1 2">
    <name type="scientific">Alteromonas aquimaris</name>
    <dbReference type="NCBI Taxonomy" id="2998417"/>
    <lineage>
        <taxon>Bacteria</taxon>
        <taxon>Pseudomonadati</taxon>
        <taxon>Pseudomonadota</taxon>
        <taxon>Gammaproteobacteria</taxon>
        <taxon>Alteromonadales</taxon>
        <taxon>Alteromonadaceae</taxon>
        <taxon>Alteromonas/Salinimonas group</taxon>
        <taxon>Alteromonas</taxon>
    </lineage>
</organism>
<sequence>MEFEVEHYHTGELIEHNVLLKQLTREAGVTRNEWHRLIGERAKSEKRSIGQPTKLSEIFSGKRDLPLRDIVFAFEELKLGARETEHYICEYMKAYLPKSTRKFVKPTKWNSSNDKLKLQISVLQDQISHLRQRQTFISHFDINNPLHPLSKNKLDLTPLFPIDPTEIDSRHEIHDWIDKSRIESQKYHFETIKRWLNVPSELEQLKDDPKLRSLVLYCIERDITQKLEYLLDESVSSLGSQTPEGIWSWTRHQPALIPTDLFVARLFNRWKEKFPDEYHFWENRYLEYQENHYLEDNEVPEGYLGFAYHLPGIFEQIKKRAPNLYHFFCPIQDSLFIDYSQLESRSFYLHREYLSVMNPNRVSFDEFLASLWPSYADSNRPITDINDVILKSLDDKGTTVFHYSVTTE</sequence>
<dbReference type="EMBL" id="JAPFRD010000002">
    <property type="protein sequence ID" value="MCW8107142.1"/>
    <property type="molecule type" value="Genomic_DNA"/>
</dbReference>
<proteinExistence type="predicted"/>
<name>A0ABT3P2Z0_9ALTE</name>